<dbReference type="SMART" id="SM00228">
    <property type="entry name" value="PDZ"/>
    <property type="match status" value="2"/>
</dbReference>
<keyword evidence="4" id="KW-1133">Transmembrane helix</keyword>
<keyword evidence="4" id="KW-0812">Transmembrane</keyword>
<feature type="region of interest" description="Disordered" evidence="3">
    <location>
        <begin position="480"/>
        <end position="514"/>
    </location>
</feature>
<evidence type="ECO:0000256" key="2">
    <source>
        <dbReference type="ARBA" id="ARBA00022801"/>
    </source>
</evidence>
<name>A0ABW2L7Y0_9BACT</name>
<sequence length="514" mass="56114">MTEGIRRLLTLVTVFLVMFLAVFFIRNGPEGFRRWFTDNDERQTYRPEQFTLSDEAALEVEDVELLTRLNNEYARLTDAVVPSVVSIDTRGIQARRRIDNYGRQLYRTVPTQGQGSGVIVSREGHVVTNYHVVKDQQEIEITLYDGRVISAAMIGEDPILDIAVLKIEDEGPFQPLKFGDSDEVRRGQITFAFGNPFGLGETVTQGIISAVERSLSDTQRDLIQTDAAINPGNSGGPLVNLQGEIIGINSSIYRPDERVNSGFQGVGFSIPSNDVKQALLAILDRGRPIHGFLGVQMYPSPLAKAAVGYQGPGALVGAVLAESPAELAGIQANDVIVRFNGKPIEDRADLFTLVQRSRVGQEVPVEIWRAGENQSLKVKIAEREFVARPGSGALTTEQEKVLGAVGVAVRDLSQEEVMAGYQGVVVTEISPGGLAAGVLLVGDLIELVNQSNFRDSSDFYRNLANSVATQATSLQLIRKGQRGRLTLPPLPQQPKEDKIPENMAEPDPEAGPER</sequence>
<dbReference type="SUPFAM" id="SSF50156">
    <property type="entry name" value="PDZ domain-like"/>
    <property type="match status" value="2"/>
</dbReference>
<dbReference type="SUPFAM" id="SSF50494">
    <property type="entry name" value="Trypsin-like serine proteases"/>
    <property type="match status" value="1"/>
</dbReference>
<dbReference type="InterPro" id="IPR009003">
    <property type="entry name" value="Peptidase_S1_PA"/>
</dbReference>
<organism evidence="6 7">
    <name type="scientific">Haloferula chungangensis</name>
    <dbReference type="NCBI Taxonomy" id="1048331"/>
    <lineage>
        <taxon>Bacteria</taxon>
        <taxon>Pseudomonadati</taxon>
        <taxon>Verrucomicrobiota</taxon>
        <taxon>Verrucomicrobiia</taxon>
        <taxon>Verrucomicrobiales</taxon>
        <taxon>Verrucomicrobiaceae</taxon>
        <taxon>Haloferula</taxon>
    </lineage>
</organism>
<evidence type="ECO:0000313" key="7">
    <source>
        <dbReference type="Proteomes" id="UP001596472"/>
    </source>
</evidence>
<dbReference type="Gene3D" id="2.40.10.120">
    <property type="match status" value="1"/>
</dbReference>
<gene>
    <name evidence="6" type="ORF">ACFQY0_09420</name>
</gene>
<dbReference type="Proteomes" id="UP001596472">
    <property type="component" value="Unassembled WGS sequence"/>
</dbReference>
<feature type="compositionally biased region" description="Acidic residues" evidence="3">
    <location>
        <begin position="504"/>
        <end position="514"/>
    </location>
</feature>
<evidence type="ECO:0000313" key="6">
    <source>
        <dbReference type="EMBL" id="MFC7337393.1"/>
    </source>
</evidence>
<dbReference type="Gene3D" id="2.30.42.10">
    <property type="match status" value="2"/>
</dbReference>
<protein>
    <submittedName>
        <fullName evidence="6">Trypsin-like peptidase domain-containing protein</fullName>
    </submittedName>
</protein>
<accession>A0ABW2L7Y0</accession>
<dbReference type="Pfam" id="PF13180">
    <property type="entry name" value="PDZ_2"/>
    <property type="match status" value="1"/>
</dbReference>
<dbReference type="InterPro" id="IPR036034">
    <property type="entry name" value="PDZ_sf"/>
</dbReference>
<dbReference type="PANTHER" id="PTHR43343">
    <property type="entry name" value="PEPTIDASE S12"/>
    <property type="match status" value="1"/>
</dbReference>
<dbReference type="InterPro" id="IPR001478">
    <property type="entry name" value="PDZ"/>
</dbReference>
<dbReference type="InterPro" id="IPR001940">
    <property type="entry name" value="Peptidase_S1C"/>
</dbReference>
<dbReference type="PRINTS" id="PR00834">
    <property type="entry name" value="PROTEASES2C"/>
</dbReference>
<keyword evidence="1" id="KW-0645">Protease</keyword>
<dbReference type="Pfam" id="PF13365">
    <property type="entry name" value="Trypsin_2"/>
    <property type="match status" value="1"/>
</dbReference>
<dbReference type="EMBL" id="JBHTBS010000004">
    <property type="protein sequence ID" value="MFC7337393.1"/>
    <property type="molecule type" value="Genomic_DNA"/>
</dbReference>
<keyword evidence="7" id="KW-1185">Reference proteome</keyword>
<evidence type="ECO:0000256" key="4">
    <source>
        <dbReference type="SAM" id="Phobius"/>
    </source>
</evidence>
<dbReference type="RefSeq" id="WP_379711629.1">
    <property type="nucleotide sequence ID" value="NZ_JBHTBS010000004.1"/>
</dbReference>
<reference evidence="7" key="1">
    <citation type="journal article" date="2019" name="Int. J. Syst. Evol. Microbiol.">
        <title>The Global Catalogue of Microorganisms (GCM) 10K type strain sequencing project: providing services to taxonomists for standard genome sequencing and annotation.</title>
        <authorList>
            <consortium name="The Broad Institute Genomics Platform"/>
            <consortium name="The Broad Institute Genome Sequencing Center for Infectious Disease"/>
            <person name="Wu L."/>
            <person name="Ma J."/>
        </authorList>
    </citation>
    <scope>NUCLEOTIDE SEQUENCE [LARGE SCALE GENOMIC DNA]</scope>
    <source>
        <strain evidence="7">CGMCC 4.1467</strain>
    </source>
</reference>
<evidence type="ECO:0000259" key="5">
    <source>
        <dbReference type="PROSITE" id="PS50106"/>
    </source>
</evidence>
<keyword evidence="2" id="KW-0378">Hydrolase</keyword>
<dbReference type="PROSITE" id="PS50106">
    <property type="entry name" value="PDZ"/>
    <property type="match status" value="2"/>
</dbReference>
<feature type="domain" description="PDZ" evidence="5">
    <location>
        <begin position="403"/>
        <end position="475"/>
    </location>
</feature>
<proteinExistence type="predicted"/>
<evidence type="ECO:0000256" key="3">
    <source>
        <dbReference type="SAM" id="MobiDB-lite"/>
    </source>
</evidence>
<feature type="domain" description="PDZ" evidence="5">
    <location>
        <begin position="282"/>
        <end position="346"/>
    </location>
</feature>
<feature type="transmembrane region" description="Helical" evidence="4">
    <location>
        <begin position="7"/>
        <end position="25"/>
    </location>
</feature>
<dbReference type="InterPro" id="IPR051201">
    <property type="entry name" value="Chloro_Bact_Ser_Proteases"/>
</dbReference>
<keyword evidence="4" id="KW-0472">Membrane</keyword>
<dbReference type="PANTHER" id="PTHR43343:SF3">
    <property type="entry name" value="PROTEASE DO-LIKE 8, CHLOROPLASTIC"/>
    <property type="match status" value="1"/>
</dbReference>
<comment type="caution">
    <text evidence="6">The sequence shown here is derived from an EMBL/GenBank/DDBJ whole genome shotgun (WGS) entry which is preliminary data.</text>
</comment>
<evidence type="ECO:0000256" key="1">
    <source>
        <dbReference type="ARBA" id="ARBA00022670"/>
    </source>
</evidence>